<dbReference type="EMBL" id="QLLR01000025">
    <property type="protein sequence ID" value="RAJ26045.1"/>
    <property type="molecule type" value="Genomic_DNA"/>
</dbReference>
<dbReference type="RefSeq" id="WP_111635356.1">
    <property type="nucleotide sequence ID" value="NZ_QLLR01000025.1"/>
</dbReference>
<gene>
    <name evidence="6" type="ORF">LY11_03978</name>
</gene>
<evidence type="ECO:0000256" key="3">
    <source>
        <dbReference type="ARBA" id="ARBA00023237"/>
    </source>
</evidence>
<dbReference type="PANTHER" id="PTHR30329">
    <property type="entry name" value="STATOR ELEMENT OF FLAGELLAR MOTOR COMPLEX"/>
    <property type="match status" value="1"/>
</dbReference>
<evidence type="ECO:0000313" key="7">
    <source>
        <dbReference type="Proteomes" id="UP000249754"/>
    </source>
</evidence>
<comment type="subcellular location">
    <subcellularLocation>
        <location evidence="1">Cell outer membrane</location>
    </subcellularLocation>
</comment>
<dbReference type="SUPFAM" id="SSF103088">
    <property type="entry name" value="OmpA-like"/>
    <property type="match status" value="1"/>
</dbReference>
<dbReference type="PANTHER" id="PTHR30329:SF21">
    <property type="entry name" value="LIPOPROTEIN YIAD-RELATED"/>
    <property type="match status" value="1"/>
</dbReference>
<dbReference type="InterPro" id="IPR050330">
    <property type="entry name" value="Bact_OuterMem_StrucFunc"/>
</dbReference>
<evidence type="ECO:0000259" key="5">
    <source>
        <dbReference type="PROSITE" id="PS51123"/>
    </source>
</evidence>
<dbReference type="PROSITE" id="PS51123">
    <property type="entry name" value="OMPA_2"/>
    <property type="match status" value="1"/>
</dbReference>
<dbReference type="Pfam" id="PF00691">
    <property type="entry name" value="OmpA"/>
    <property type="match status" value="1"/>
</dbReference>
<dbReference type="InterPro" id="IPR006665">
    <property type="entry name" value="OmpA-like"/>
</dbReference>
<dbReference type="GO" id="GO:0009279">
    <property type="term" value="C:cell outer membrane"/>
    <property type="evidence" value="ECO:0007669"/>
    <property type="project" value="UniProtKB-SubCell"/>
</dbReference>
<dbReference type="AlphaFoldDB" id="A0A327SBR9"/>
<comment type="caution">
    <text evidence="6">The sequence shown here is derived from an EMBL/GenBank/DDBJ whole genome shotgun (WGS) entry which is preliminary data.</text>
</comment>
<evidence type="ECO:0000256" key="4">
    <source>
        <dbReference type="PROSITE-ProRule" id="PRU00473"/>
    </source>
</evidence>
<dbReference type="Gene3D" id="3.30.1330.60">
    <property type="entry name" value="OmpA-like domain"/>
    <property type="match status" value="1"/>
</dbReference>
<dbReference type="CDD" id="cd07185">
    <property type="entry name" value="OmpA_C-like"/>
    <property type="match status" value="1"/>
</dbReference>
<dbReference type="InterPro" id="IPR036737">
    <property type="entry name" value="OmpA-like_sf"/>
</dbReference>
<organism evidence="6 7">
    <name type="scientific">Pedobacter cryoconitis</name>
    <dbReference type="NCBI Taxonomy" id="188932"/>
    <lineage>
        <taxon>Bacteria</taxon>
        <taxon>Pseudomonadati</taxon>
        <taxon>Bacteroidota</taxon>
        <taxon>Sphingobacteriia</taxon>
        <taxon>Sphingobacteriales</taxon>
        <taxon>Sphingobacteriaceae</taxon>
        <taxon>Pedobacter</taxon>
    </lineage>
</organism>
<sequence>MAKGVKAKVSSKGVKSIQLVDGQYYKARSKGNLLVLAGGADAAFKVIEWLPDTTEADKKNLVWMLEDAQRNNVLLEHRAPVLNKINIPKALCGKKPLYYLEASLSAKIDKKISAGYLIVGNCDPLIKEAIWSAEKDGPRLGQTAMKYGEDVYLKITTEGLNGSNLTIEIYHRIVGENKSVRDIVAECINGEVNLLIKNTFSWYDVMKYGPGKAELFIMVKSDAAEGYIKDSRGDDAHARFLRMEKKIISRVTSVPENVTVAKVGEQLPQPGRVDHCRFTQIQIQDGPDPVLLFDEGKMKFKDEKNKAFYLDEKLFYEFNKYNLKPEAKEVLNKMAAILMEMPYIPVELGSHTDRFGSDTFNRTLSENRAKTALEYLVSRNVNASRITSKGYGKTMLADKTADLSKEASSVNRRTTIRLRIFSHDAQSLVFETIQPGKTYEKQLPITINGLRTIGVCNVPSNPHNEKVIPYSETVPNNKKGQLTVQSDMIKPYVYSPMDNKLIAFTYLFPHLRAPQSFFFFINTCAYFSDKAKPSLIVKAYSDISWSFQFFLNLSNPLNIDWTNDTLLSPAKREELRKAAKKLGDAHYNETTGIDFGVKLSADWNKSEKVYKGHEEFTLKFEKEIKAFFKLISSVKEITRGITAGTGGALRKTDFGTSMNTTIKILAPKFVIDIGWKLARGSKMGIKTAEIGTEYTIKVYTEPLIGVEATIDLLQMAVAMATTGNPVAINIFNTARDWASKGYTSTDKSVTVSFEMYIDLVLKGTISGGIKEIVVNTASDVLSAEANMVTKIGATLTAGINLKAKAILIEAGPNALDLHANATLSASASIGITATHSVKYNTNEGLYYRPGLKIEPCIGHVVLMIDVGISYRKISKDWKPINIDDQREFWSGFDIMEMLETVTGISANFAIIPRKSE</sequence>
<dbReference type="InterPro" id="IPR006664">
    <property type="entry name" value="OMP_bac"/>
</dbReference>
<keyword evidence="3" id="KW-0998">Cell outer membrane</keyword>
<dbReference type="OrthoDB" id="719419at2"/>
<name>A0A327SBR9_9SPHI</name>
<dbReference type="Proteomes" id="UP000249754">
    <property type="component" value="Unassembled WGS sequence"/>
</dbReference>
<feature type="domain" description="OmpA-like" evidence="5">
    <location>
        <begin position="303"/>
        <end position="422"/>
    </location>
</feature>
<keyword evidence="2 4" id="KW-0472">Membrane</keyword>
<evidence type="ECO:0000313" key="6">
    <source>
        <dbReference type="EMBL" id="RAJ26045.1"/>
    </source>
</evidence>
<evidence type="ECO:0000256" key="1">
    <source>
        <dbReference type="ARBA" id="ARBA00004442"/>
    </source>
</evidence>
<proteinExistence type="predicted"/>
<protein>
    <submittedName>
        <fullName evidence="6">OmpA family protein</fullName>
    </submittedName>
</protein>
<reference evidence="6 7" key="1">
    <citation type="submission" date="2018-06" db="EMBL/GenBank/DDBJ databases">
        <title>Genomic Encyclopedia of Archaeal and Bacterial Type Strains, Phase II (KMG-II): from individual species to whole genera.</title>
        <authorList>
            <person name="Goeker M."/>
        </authorList>
    </citation>
    <scope>NUCLEOTIDE SEQUENCE [LARGE SCALE GENOMIC DNA]</scope>
    <source>
        <strain evidence="6 7">DSM 14825</strain>
    </source>
</reference>
<accession>A0A327SBR9</accession>
<evidence type="ECO:0000256" key="2">
    <source>
        <dbReference type="ARBA" id="ARBA00023136"/>
    </source>
</evidence>
<dbReference type="PRINTS" id="PR01021">
    <property type="entry name" value="OMPADOMAIN"/>
</dbReference>